<keyword evidence="3" id="KW-0804">Transcription</keyword>
<dbReference type="Pfam" id="PF12833">
    <property type="entry name" value="HTH_18"/>
    <property type="match status" value="1"/>
</dbReference>
<evidence type="ECO:0000259" key="4">
    <source>
        <dbReference type="PROSITE" id="PS01124"/>
    </source>
</evidence>
<dbReference type="PANTHER" id="PTHR47894">
    <property type="entry name" value="HTH-TYPE TRANSCRIPTIONAL REGULATOR GADX"/>
    <property type="match status" value="1"/>
</dbReference>
<reference evidence="5 6" key="1">
    <citation type="submission" date="2021-03" db="EMBL/GenBank/DDBJ databases">
        <title>Genomic Encyclopedia of Type Strains, Phase IV (KMG-IV): sequencing the most valuable type-strain genomes for metagenomic binning, comparative biology and taxonomic classification.</title>
        <authorList>
            <person name="Goeker M."/>
        </authorList>
    </citation>
    <scope>NUCLEOTIDE SEQUENCE [LARGE SCALE GENOMIC DNA]</scope>
    <source>
        <strain evidence="5 6">DSM 21600</strain>
    </source>
</reference>
<dbReference type="InterPro" id="IPR018060">
    <property type="entry name" value="HTH_AraC"/>
</dbReference>
<dbReference type="InterPro" id="IPR032687">
    <property type="entry name" value="AraC-type_N"/>
</dbReference>
<evidence type="ECO:0000313" key="6">
    <source>
        <dbReference type="Proteomes" id="UP000759443"/>
    </source>
</evidence>
<dbReference type="RefSeq" id="WP_209946491.1">
    <property type="nucleotide sequence ID" value="NZ_JAGGJU010000008.1"/>
</dbReference>
<name>A0ABS4E123_9HYPH</name>
<accession>A0ABS4E123</accession>
<feature type="domain" description="HTH araC/xylS-type" evidence="4">
    <location>
        <begin position="242"/>
        <end position="340"/>
    </location>
</feature>
<sequence>MGTFTQSLTDELTAVASLGSTVAEEAATYGIEINPICKALGINPETFDDITARISLDRLCRLLEACAVLSHNEAFGLGCAARFVPGATGPFGYGLMAAPTGRDFIAFLAANIRYATHTSYFRLTFEEKFARLSWTFAPLIVRRDQYVDMSVSLVLLRLADIGIPTGQIELDLERPRPRDPAVFREFLTRRLSFECAINELRIPNALLAQVNPNGDVRMFQMMDMQCQALQPDLTVEGGELFEQVKHYLMLRVADPDISLTAIANYFRISERTLQRRLAEHETTLQALRDDVRRRVSFQLLTESDLRISEIGYRLGYSAPSAFTRSVSRWFGATPRQLRGAQPAD</sequence>
<organism evidence="5 6">
    <name type="scientific">Rhizobium halophytocola</name>
    <dbReference type="NCBI Taxonomy" id="735519"/>
    <lineage>
        <taxon>Bacteria</taxon>
        <taxon>Pseudomonadati</taxon>
        <taxon>Pseudomonadota</taxon>
        <taxon>Alphaproteobacteria</taxon>
        <taxon>Hyphomicrobiales</taxon>
        <taxon>Rhizobiaceae</taxon>
        <taxon>Rhizobium/Agrobacterium group</taxon>
        <taxon>Rhizobium</taxon>
    </lineage>
</organism>
<evidence type="ECO:0000256" key="1">
    <source>
        <dbReference type="ARBA" id="ARBA00023015"/>
    </source>
</evidence>
<proteinExistence type="predicted"/>
<evidence type="ECO:0000256" key="3">
    <source>
        <dbReference type="ARBA" id="ARBA00023163"/>
    </source>
</evidence>
<gene>
    <name evidence="5" type="ORF">J2Z17_003085</name>
</gene>
<dbReference type="EMBL" id="JAGGJU010000008">
    <property type="protein sequence ID" value="MBP1851637.1"/>
    <property type="molecule type" value="Genomic_DNA"/>
</dbReference>
<dbReference type="Gene3D" id="1.10.10.60">
    <property type="entry name" value="Homeodomain-like"/>
    <property type="match status" value="1"/>
</dbReference>
<keyword evidence="1" id="KW-0805">Transcription regulation</keyword>
<dbReference type="SUPFAM" id="SSF46689">
    <property type="entry name" value="Homeodomain-like"/>
    <property type="match status" value="1"/>
</dbReference>
<keyword evidence="2" id="KW-0238">DNA-binding</keyword>
<comment type="caution">
    <text evidence="5">The sequence shown here is derived from an EMBL/GenBank/DDBJ whole genome shotgun (WGS) entry which is preliminary data.</text>
</comment>
<dbReference type="SMART" id="SM00342">
    <property type="entry name" value="HTH_ARAC"/>
    <property type="match status" value="1"/>
</dbReference>
<dbReference type="PROSITE" id="PS01124">
    <property type="entry name" value="HTH_ARAC_FAMILY_2"/>
    <property type="match status" value="1"/>
</dbReference>
<evidence type="ECO:0000313" key="5">
    <source>
        <dbReference type="EMBL" id="MBP1851637.1"/>
    </source>
</evidence>
<evidence type="ECO:0000256" key="2">
    <source>
        <dbReference type="ARBA" id="ARBA00023125"/>
    </source>
</evidence>
<protein>
    <submittedName>
        <fullName evidence="5">AraC-like DNA-binding protein</fullName>
    </submittedName>
</protein>
<dbReference type="PANTHER" id="PTHR47894:SF1">
    <property type="entry name" value="HTH-TYPE TRANSCRIPTIONAL REGULATOR VQSM"/>
    <property type="match status" value="1"/>
</dbReference>
<dbReference type="InterPro" id="IPR009057">
    <property type="entry name" value="Homeodomain-like_sf"/>
</dbReference>
<dbReference type="Pfam" id="PF12625">
    <property type="entry name" value="Arabinose_bd"/>
    <property type="match status" value="1"/>
</dbReference>
<keyword evidence="6" id="KW-1185">Reference proteome</keyword>
<dbReference type="Proteomes" id="UP000759443">
    <property type="component" value="Unassembled WGS sequence"/>
</dbReference>